<evidence type="ECO:0000313" key="2">
    <source>
        <dbReference type="Proteomes" id="UP000249163"/>
    </source>
</evidence>
<dbReference type="Proteomes" id="UP000249163">
    <property type="component" value="Chromosome"/>
</dbReference>
<reference evidence="1 2" key="1">
    <citation type="submission" date="2017-06" db="EMBL/GenBank/DDBJ databases">
        <title>Complete genome sequence of Paenibacillus odorifer CBA7130.</title>
        <authorList>
            <person name="Nam Y.-D."/>
            <person name="Kang J."/>
            <person name="Chung W.-H."/>
        </authorList>
    </citation>
    <scope>NUCLEOTIDE SEQUENCE [LARGE SCALE GENOMIC DNA]</scope>
    <source>
        <strain evidence="1 2">CBA7130</strain>
    </source>
</reference>
<gene>
    <name evidence="1" type="ORF">CD191_01020</name>
</gene>
<organism evidence="1 2">
    <name type="scientific">Paenibacillus odorifer</name>
    <dbReference type="NCBI Taxonomy" id="189426"/>
    <lineage>
        <taxon>Bacteria</taxon>
        <taxon>Bacillati</taxon>
        <taxon>Bacillota</taxon>
        <taxon>Bacilli</taxon>
        <taxon>Bacillales</taxon>
        <taxon>Paenibacillaceae</taxon>
        <taxon>Paenibacillus</taxon>
    </lineage>
</organism>
<evidence type="ECO:0000313" key="1">
    <source>
        <dbReference type="EMBL" id="AWV31315.1"/>
    </source>
</evidence>
<dbReference type="AlphaFoldDB" id="A0AAD0KG89"/>
<dbReference type="RefSeq" id="WP_111502206.1">
    <property type="nucleotide sequence ID" value="NZ_CP021965.1"/>
</dbReference>
<evidence type="ECO:0008006" key="3">
    <source>
        <dbReference type="Google" id="ProtNLM"/>
    </source>
</evidence>
<sequence length="254" mass="29221">MFSGFSLEIRNEDFFSYKVKGDEQFNSNKRIIEAEIDKFMFKDGAIDGSAMQESWFPQINADIFISHSHADEDQAIAFAGWIKGEFGLNAFIDSSVWGYADKLLKKIDDEFCKNPDGSTYSYEKRNNSTSHVHMMLSTALTMMIDKTECVIFLNTPNSIDSTEVINRTKSPWIYYEIGVTKSIRKKEPEERLKEIIKKGIFENAQALSIKYNLDIDHLSEIDHSDLLDWKRASIATKDEHPLDTLYKKHGLLGY</sequence>
<proteinExistence type="predicted"/>
<dbReference type="EMBL" id="CP021965">
    <property type="protein sequence ID" value="AWV31315.1"/>
    <property type="molecule type" value="Genomic_DNA"/>
</dbReference>
<protein>
    <recommendedName>
        <fullName evidence="3">TIR domain-containing protein</fullName>
    </recommendedName>
</protein>
<name>A0AAD0KG89_9BACL</name>
<accession>A0AAD0KG89</accession>